<dbReference type="Pfam" id="PF25198">
    <property type="entry name" value="Spore_GerAC_N"/>
    <property type="match status" value="1"/>
</dbReference>
<dbReference type="GO" id="GO:0009847">
    <property type="term" value="P:spore germination"/>
    <property type="evidence" value="ECO:0007669"/>
    <property type="project" value="InterPro"/>
</dbReference>
<gene>
    <name evidence="10" type="ORF">CIL05_10635</name>
</gene>
<accession>A0A2A2IE12</accession>
<sequence length="384" mass="43831">MKTVLNRILINLIIISFILFTGCVQSKELETLGILNTRGVDLSKENNGQIETTLLIYQFDAQNKNISKLLSGTGNTLKDAREDANNKTTFLLTPGQIRLELYGKEIAQKGILRYLAALARDSRASDTMLLAISDTTAKDVLMKGQSQTEINVGQFLHGVIDTEYNEDSLLRIDLQTFSHMFADIGHDPILPIISLENDLPKLSAMAVFQDDKYVDKISLDDGFLLNLFQNRVSSAPVELTIPREPFKKYEQYKEISKNKEEELHIRVLLKGKSKTKMTNVQEQHFKTDIDLDIEIQEFSQLLNIENGHVADLLKKEIAKEIEQQYDTLLNKLQEINADPFGFGNIYRSNKKDGKLTKKEWREKFPEIKVDFNVKVRLLNYGTTQ</sequence>
<keyword evidence="3" id="KW-0309">Germination</keyword>
<keyword evidence="11" id="KW-1185">Reference proteome</keyword>
<feature type="domain" description="Spore germination protein N-terminal" evidence="9">
    <location>
        <begin position="26"/>
        <end position="194"/>
    </location>
</feature>
<dbReference type="AlphaFoldDB" id="A0A2A2IE12"/>
<dbReference type="InterPro" id="IPR008844">
    <property type="entry name" value="Spore_GerAC-like"/>
</dbReference>
<evidence type="ECO:0000256" key="5">
    <source>
        <dbReference type="ARBA" id="ARBA00023136"/>
    </source>
</evidence>
<dbReference type="GO" id="GO:0016020">
    <property type="term" value="C:membrane"/>
    <property type="evidence" value="ECO:0007669"/>
    <property type="project" value="UniProtKB-SubCell"/>
</dbReference>
<reference evidence="10 11" key="1">
    <citation type="submission" date="2017-08" db="EMBL/GenBank/DDBJ databases">
        <title>Virgibacillus indicus sp. nov. and Virgibacillus profoundi sp. nov, two moderately halophilic bacteria isolated from marine sediment by using the Microfluidic Streak Plate.</title>
        <authorList>
            <person name="Xu B."/>
            <person name="Hu B."/>
            <person name="Wang J."/>
            <person name="Zhu Y."/>
            <person name="Huang L."/>
            <person name="Du W."/>
            <person name="Huang Y."/>
        </authorList>
    </citation>
    <scope>NUCLEOTIDE SEQUENCE [LARGE SCALE GENOMIC DNA]</scope>
    <source>
        <strain evidence="10 11">IO3-P3-H5</strain>
    </source>
</reference>
<dbReference type="InterPro" id="IPR038501">
    <property type="entry name" value="Spore_GerAC_C_sf"/>
</dbReference>
<feature type="domain" description="Spore germination GerAC-like C-terminal" evidence="8">
    <location>
        <begin position="205"/>
        <end position="381"/>
    </location>
</feature>
<evidence type="ECO:0000259" key="9">
    <source>
        <dbReference type="Pfam" id="PF25198"/>
    </source>
</evidence>
<keyword evidence="7" id="KW-0449">Lipoprotein</keyword>
<comment type="caution">
    <text evidence="10">The sequence shown here is derived from an EMBL/GenBank/DDBJ whole genome shotgun (WGS) entry which is preliminary data.</text>
</comment>
<evidence type="ECO:0000256" key="3">
    <source>
        <dbReference type="ARBA" id="ARBA00022544"/>
    </source>
</evidence>
<evidence type="ECO:0000313" key="11">
    <source>
        <dbReference type="Proteomes" id="UP000218887"/>
    </source>
</evidence>
<dbReference type="PROSITE" id="PS51257">
    <property type="entry name" value="PROKAR_LIPOPROTEIN"/>
    <property type="match status" value="1"/>
</dbReference>
<evidence type="ECO:0000256" key="7">
    <source>
        <dbReference type="ARBA" id="ARBA00023288"/>
    </source>
</evidence>
<dbReference type="NCBIfam" id="TIGR02887">
    <property type="entry name" value="spore_ger_x_C"/>
    <property type="match status" value="1"/>
</dbReference>
<evidence type="ECO:0000259" key="8">
    <source>
        <dbReference type="Pfam" id="PF05504"/>
    </source>
</evidence>
<evidence type="ECO:0000256" key="1">
    <source>
        <dbReference type="ARBA" id="ARBA00004635"/>
    </source>
</evidence>
<dbReference type="PANTHER" id="PTHR35789">
    <property type="entry name" value="SPORE GERMINATION PROTEIN B3"/>
    <property type="match status" value="1"/>
</dbReference>
<dbReference type="Gene3D" id="3.30.300.210">
    <property type="entry name" value="Nutrient germinant receptor protein C, domain 3"/>
    <property type="match status" value="1"/>
</dbReference>
<dbReference type="PANTHER" id="PTHR35789:SF1">
    <property type="entry name" value="SPORE GERMINATION PROTEIN B3"/>
    <property type="match status" value="1"/>
</dbReference>
<dbReference type="InterPro" id="IPR046953">
    <property type="entry name" value="Spore_GerAC-like_C"/>
</dbReference>
<evidence type="ECO:0000313" key="10">
    <source>
        <dbReference type="EMBL" id="PAV29812.1"/>
    </source>
</evidence>
<keyword evidence="4" id="KW-0732">Signal</keyword>
<proteinExistence type="inferred from homology"/>
<dbReference type="EMBL" id="NPOA01000006">
    <property type="protein sequence ID" value="PAV29812.1"/>
    <property type="molecule type" value="Genomic_DNA"/>
</dbReference>
<evidence type="ECO:0000256" key="4">
    <source>
        <dbReference type="ARBA" id="ARBA00022729"/>
    </source>
</evidence>
<evidence type="ECO:0000256" key="2">
    <source>
        <dbReference type="ARBA" id="ARBA00007886"/>
    </source>
</evidence>
<evidence type="ECO:0000256" key="6">
    <source>
        <dbReference type="ARBA" id="ARBA00023139"/>
    </source>
</evidence>
<protein>
    <submittedName>
        <fullName evidence="10">Uncharacterized protein</fullName>
    </submittedName>
</protein>
<dbReference type="Proteomes" id="UP000218887">
    <property type="component" value="Unassembled WGS sequence"/>
</dbReference>
<dbReference type="InterPro" id="IPR057336">
    <property type="entry name" value="GerAC_N"/>
</dbReference>
<organism evidence="10 11">
    <name type="scientific">Virgibacillus profundi</name>
    <dbReference type="NCBI Taxonomy" id="2024555"/>
    <lineage>
        <taxon>Bacteria</taxon>
        <taxon>Bacillati</taxon>
        <taxon>Bacillota</taxon>
        <taxon>Bacilli</taxon>
        <taxon>Bacillales</taxon>
        <taxon>Bacillaceae</taxon>
        <taxon>Virgibacillus</taxon>
    </lineage>
</organism>
<dbReference type="Pfam" id="PF05504">
    <property type="entry name" value="Spore_GerAC"/>
    <property type="match status" value="1"/>
</dbReference>
<name>A0A2A2IE12_9BACI</name>
<comment type="similarity">
    <text evidence="2">Belongs to the GerABKC lipoprotein family.</text>
</comment>
<keyword evidence="6" id="KW-0564">Palmitate</keyword>
<comment type="subcellular location">
    <subcellularLocation>
        <location evidence="1">Membrane</location>
        <topology evidence="1">Lipid-anchor</topology>
    </subcellularLocation>
</comment>
<keyword evidence="5" id="KW-0472">Membrane</keyword>